<dbReference type="InterPro" id="IPR014311">
    <property type="entry name" value="Guanine_deaminase"/>
</dbReference>
<dbReference type="AlphaFoldDB" id="A0A543HHR5"/>
<protein>
    <recommendedName>
        <fullName evidence="3 7">Guanine deaminase</fullName>
        <shortName evidence="8">Guanase</shortName>
        <ecNumber evidence="3 7">3.5.4.3</ecNumber>
    </recommendedName>
    <alternativeName>
        <fullName evidence="8">Guanine aminohydrolase</fullName>
    </alternativeName>
</protein>
<dbReference type="SUPFAM" id="SSF51338">
    <property type="entry name" value="Composite domain of metallo-dependent hydrolases"/>
    <property type="match status" value="1"/>
</dbReference>
<gene>
    <name evidence="10" type="ORF">FBY41_3206</name>
</gene>
<accession>A0A543HHR5</accession>
<dbReference type="InterPro" id="IPR006680">
    <property type="entry name" value="Amidohydro-rel"/>
</dbReference>
<dbReference type="CDD" id="cd01303">
    <property type="entry name" value="GDEase"/>
    <property type="match status" value="1"/>
</dbReference>
<comment type="similarity">
    <text evidence="2 8">Belongs to the metallo-dependent hydrolases superfamily. ATZ/TRZ family.</text>
</comment>
<feature type="domain" description="Amidohydrolase-related" evidence="9">
    <location>
        <begin position="71"/>
        <end position="432"/>
    </location>
</feature>
<evidence type="ECO:0000313" key="11">
    <source>
        <dbReference type="Proteomes" id="UP000316747"/>
    </source>
</evidence>
<evidence type="ECO:0000256" key="6">
    <source>
        <dbReference type="ARBA" id="ARBA00022833"/>
    </source>
</evidence>
<evidence type="ECO:0000256" key="8">
    <source>
        <dbReference type="RuleBase" id="RU366009"/>
    </source>
</evidence>
<dbReference type="InterPro" id="IPR032466">
    <property type="entry name" value="Metal_Hydrolase"/>
</dbReference>
<dbReference type="Gene3D" id="3.20.20.140">
    <property type="entry name" value="Metal-dependent hydrolases"/>
    <property type="match status" value="1"/>
</dbReference>
<dbReference type="GO" id="GO:0006147">
    <property type="term" value="P:guanine catabolic process"/>
    <property type="evidence" value="ECO:0007669"/>
    <property type="project" value="UniProtKB-UniRule"/>
</dbReference>
<dbReference type="InterPro" id="IPR011059">
    <property type="entry name" value="Metal-dep_hydrolase_composite"/>
</dbReference>
<dbReference type="NCBIfam" id="TIGR02967">
    <property type="entry name" value="guan_deamin"/>
    <property type="match status" value="1"/>
</dbReference>
<dbReference type="Gene3D" id="2.30.40.10">
    <property type="entry name" value="Urease, subunit C, domain 1"/>
    <property type="match status" value="1"/>
</dbReference>
<evidence type="ECO:0000259" key="9">
    <source>
        <dbReference type="Pfam" id="PF01979"/>
    </source>
</evidence>
<dbReference type="PANTHER" id="PTHR11271">
    <property type="entry name" value="GUANINE DEAMINASE"/>
    <property type="match status" value="1"/>
</dbReference>
<dbReference type="FunFam" id="3.20.20.140:FF:000022">
    <property type="entry name" value="Guanine deaminase"/>
    <property type="match status" value="1"/>
</dbReference>
<dbReference type="Proteomes" id="UP000316747">
    <property type="component" value="Unassembled WGS sequence"/>
</dbReference>
<dbReference type="UniPathway" id="UPA00603">
    <property type="reaction ID" value="UER00660"/>
</dbReference>
<keyword evidence="5 8" id="KW-0378">Hydrolase</keyword>
<dbReference type="InterPro" id="IPR051607">
    <property type="entry name" value="Metallo-dep_hydrolases"/>
</dbReference>
<comment type="function">
    <text evidence="8">Catalyzes the hydrolytic deamination of guanine, producing xanthine and ammonia.</text>
</comment>
<sequence length="455" mass="49200">MGNEQPQVSAVRGHAITFTGDPFFDDGAFVDVPDGLIVSEGGRITAFGSFDDTRHAVPDGVEVTHYPDHLICAGFIDTHIHYVQTGIIGAFGSQLIDWLNHYTFIEEQNFADRAHADDVARRYFDELLRNGTTTAVTFCAVYPESVDAFFEESVRRGTRMVGGKVLMDRNAPDHLLDTAQSGYDESKELIARWHGNGRQMYAITPRFAPTSTPEQLEAAGTLWAESPGTFVHTHVSENTGEIAWVRSLFPDRAGYLDVYDHYGLLGRRSVLAHGVHLTDRERARVAETGSAVAHCPTSNLFLGSGLFHVHDAKDPKRPMHVGLGTDVGAGTSFSLLATMNEAYKVAELNNYPMNAIKSFYLATLGGAEALDLADDIGSLAVGKEADFVVLDPNATPLLSYRSGRAKTTEELMFVLSIMADDRSVAATYVAGAIAHAREEDRSGPADAAGTTGGGA</sequence>
<dbReference type="GO" id="GO:0008892">
    <property type="term" value="F:guanine deaminase activity"/>
    <property type="evidence" value="ECO:0007669"/>
    <property type="project" value="UniProtKB-UniRule"/>
</dbReference>
<evidence type="ECO:0000256" key="1">
    <source>
        <dbReference type="ARBA" id="ARBA00004984"/>
    </source>
</evidence>
<organism evidence="10 11">
    <name type="scientific">Humibacillus xanthopallidus</name>
    <dbReference type="NCBI Taxonomy" id="412689"/>
    <lineage>
        <taxon>Bacteria</taxon>
        <taxon>Bacillati</taxon>
        <taxon>Actinomycetota</taxon>
        <taxon>Actinomycetes</taxon>
        <taxon>Micrococcales</taxon>
        <taxon>Intrasporangiaceae</taxon>
        <taxon>Humibacillus</taxon>
    </lineage>
</organism>
<dbReference type="EMBL" id="VFPM01000003">
    <property type="protein sequence ID" value="TQM57870.1"/>
    <property type="molecule type" value="Genomic_DNA"/>
</dbReference>
<dbReference type="SUPFAM" id="SSF51556">
    <property type="entry name" value="Metallo-dependent hydrolases"/>
    <property type="match status" value="1"/>
</dbReference>
<dbReference type="OrthoDB" id="3189065at2"/>
<comment type="catalytic activity">
    <reaction evidence="8">
        <text>guanine + H2O + H(+) = xanthine + NH4(+)</text>
        <dbReference type="Rhea" id="RHEA:14665"/>
        <dbReference type="ChEBI" id="CHEBI:15377"/>
        <dbReference type="ChEBI" id="CHEBI:15378"/>
        <dbReference type="ChEBI" id="CHEBI:16235"/>
        <dbReference type="ChEBI" id="CHEBI:17712"/>
        <dbReference type="ChEBI" id="CHEBI:28938"/>
        <dbReference type="EC" id="3.5.4.3"/>
    </reaction>
</comment>
<proteinExistence type="inferred from homology"/>
<evidence type="ECO:0000256" key="4">
    <source>
        <dbReference type="ARBA" id="ARBA00022723"/>
    </source>
</evidence>
<evidence type="ECO:0000256" key="5">
    <source>
        <dbReference type="ARBA" id="ARBA00022801"/>
    </source>
</evidence>
<evidence type="ECO:0000256" key="3">
    <source>
        <dbReference type="ARBA" id="ARBA00012781"/>
    </source>
</evidence>
<dbReference type="PANTHER" id="PTHR11271:SF6">
    <property type="entry name" value="GUANINE DEAMINASE"/>
    <property type="match status" value="1"/>
</dbReference>
<comment type="caution">
    <text evidence="10">The sequence shown here is derived from an EMBL/GenBank/DDBJ whole genome shotgun (WGS) entry which is preliminary data.</text>
</comment>
<dbReference type="GO" id="GO:0008270">
    <property type="term" value="F:zinc ion binding"/>
    <property type="evidence" value="ECO:0007669"/>
    <property type="project" value="UniProtKB-UniRule"/>
</dbReference>
<dbReference type="NCBIfam" id="NF006679">
    <property type="entry name" value="PRK09228.1"/>
    <property type="match status" value="1"/>
</dbReference>
<dbReference type="EC" id="3.5.4.3" evidence="3 7"/>
<evidence type="ECO:0000313" key="10">
    <source>
        <dbReference type="EMBL" id="TQM57870.1"/>
    </source>
</evidence>
<evidence type="ECO:0000256" key="7">
    <source>
        <dbReference type="NCBIfam" id="TIGR02967"/>
    </source>
</evidence>
<dbReference type="GO" id="GO:0005829">
    <property type="term" value="C:cytosol"/>
    <property type="evidence" value="ECO:0007669"/>
    <property type="project" value="TreeGrafter"/>
</dbReference>
<evidence type="ECO:0000256" key="2">
    <source>
        <dbReference type="ARBA" id="ARBA00006745"/>
    </source>
</evidence>
<comment type="cofactor">
    <cofactor evidence="8">
        <name>Zn(2+)</name>
        <dbReference type="ChEBI" id="CHEBI:29105"/>
    </cofactor>
    <text evidence="8">Binds 1 zinc ion per subunit.</text>
</comment>
<keyword evidence="11" id="KW-1185">Reference proteome</keyword>
<dbReference type="Pfam" id="PF01979">
    <property type="entry name" value="Amidohydro_1"/>
    <property type="match status" value="1"/>
</dbReference>
<reference evidence="10 11" key="1">
    <citation type="submission" date="2019-06" db="EMBL/GenBank/DDBJ databases">
        <title>Genome sequencing of plant associated microbes to promote plant fitness in Sorghum bicolor and Oryza sativa.</title>
        <authorList>
            <person name="Coleman-Derr D."/>
        </authorList>
    </citation>
    <scope>NUCLEOTIDE SEQUENCE [LARGE SCALE GENOMIC DNA]</scope>
    <source>
        <strain evidence="10 11">KV-663</strain>
    </source>
</reference>
<dbReference type="RefSeq" id="WP_141845278.1">
    <property type="nucleotide sequence ID" value="NZ_VFPM01000003.1"/>
</dbReference>
<keyword evidence="4 8" id="KW-0479">Metal-binding</keyword>
<comment type="pathway">
    <text evidence="1 8">Purine metabolism; guanine degradation; xanthine from guanine: step 1/1.</text>
</comment>
<keyword evidence="6 8" id="KW-0862">Zinc</keyword>
<name>A0A543HHR5_9MICO</name>